<keyword evidence="1" id="KW-0812">Transmembrane</keyword>
<name>A0A0D6ZYR4_9AGAR</name>
<sequence length="203" mass="22550">MDMVGGRTECLVLNFINMVVGAVVWGQVLQIVFWGTAANPCSFALVTGASAWRSSAKSAAVPSGLKAAIAIHLFVWVRVQHGTYIPLRRPGHCTYQNAFSITCASSLYHAPGFGFSIPVVLYFFRRLTLKILEIWDLVGASIFWWRAVETKGRTPYAVDCIELTGVWRLTCLYREELEEGKQPVQASLRLRTREVIIVKKGGG</sequence>
<dbReference type="AlphaFoldDB" id="A0A0D6ZYR4"/>
<evidence type="ECO:0000313" key="3">
    <source>
        <dbReference type="Proteomes" id="UP000054144"/>
    </source>
</evidence>
<accession>A0A0D6ZYR4</accession>
<organism evidence="2 3">
    <name type="scientific">Fistulina hepatica ATCC 64428</name>
    <dbReference type="NCBI Taxonomy" id="1128425"/>
    <lineage>
        <taxon>Eukaryota</taxon>
        <taxon>Fungi</taxon>
        <taxon>Dikarya</taxon>
        <taxon>Basidiomycota</taxon>
        <taxon>Agaricomycotina</taxon>
        <taxon>Agaricomycetes</taxon>
        <taxon>Agaricomycetidae</taxon>
        <taxon>Agaricales</taxon>
        <taxon>Fistulinaceae</taxon>
        <taxon>Fistulina</taxon>
    </lineage>
</organism>
<evidence type="ECO:0000256" key="1">
    <source>
        <dbReference type="SAM" id="Phobius"/>
    </source>
</evidence>
<keyword evidence="3" id="KW-1185">Reference proteome</keyword>
<feature type="transmembrane region" description="Helical" evidence="1">
    <location>
        <begin position="7"/>
        <end position="25"/>
    </location>
</feature>
<evidence type="ECO:0000313" key="2">
    <source>
        <dbReference type="EMBL" id="KIY42937.1"/>
    </source>
</evidence>
<proteinExistence type="predicted"/>
<protein>
    <submittedName>
        <fullName evidence="2">Uncharacterized protein</fullName>
    </submittedName>
</protein>
<reference evidence="2 3" key="1">
    <citation type="journal article" date="2015" name="Fungal Genet. Biol.">
        <title>Evolution of novel wood decay mechanisms in Agaricales revealed by the genome sequences of Fistulina hepatica and Cylindrobasidium torrendii.</title>
        <authorList>
            <person name="Floudas D."/>
            <person name="Held B.W."/>
            <person name="Riley R."/>
            <person name="Nagy L.G."/>
            <person name="Koehler G."/>
            <person name="Ransdell A.S."/>
            <person name="Younus H."/>
            <person name="Chow J."/>
            <person name="Chiniquy J."/>
            <person name="Lipzen A."/>
            <person name="Tritt A."/>
            <person name="Sun H."/>
            <person name="Haridas S."/>
            <person name="LaButti K."/>
            <person name="Ohm R.A."/>
            <person name="Kues U."/>
            <person name="Blanchette R.A."/>
            <person name="Grigoriev I.V."/>
            <person name="Minto R.E."/>
            <person name="Hibbett D.S."/>
        </authorList>
    </citation>
    <scope>NUCLEOTIDE SEQUENCE [LARGE SCALE GENOMIC DNA]</scope>
    <source>
        <strain evidence="2 3">ATCC 64428</strain>
    </source>
</reference>
<keyword evidence="1" id="KW-0472">Membrane</keyword>
<dbReference type="EMBL" id="KN882150">
    <property type="protein sequence ID" value="KIY42937.1"/>
    <property type="molecule type" value="Genomic_DNA"/>
</dbReference>
<feature type="transmembrane region" description="Helical" evidence="1">
    <location>
        <begin position="99"/>
        <end position="124"/>
    </location>
</feature>
<dbReference type="Proteomes" id="UP000054144">
    <property type="component" value="Unassembled WGS sequence"/>
</dbReference>
<keyword evidence="1" id="KW-1133">Transmembrane helix</keyword>
<gene>
    <name evidence="2" type="ORF">FISHEDRAFT_63057</name>
</gene>